<dbReference type="EMBL" id="VCQV01000047">
    <property type="protein sequence ID" value="TWP33189.1"/>
    <property type="molecule type" value="Genomic_DNA"/>
</dbReference>
<reference evidence="2 3" key="1">
    <citation type="submission" date="2019-05" db="EMBL/GenBank/DDBJ databases">
        <authorList>
            <person name="Lee S.D."/>
        </authorList>
    </citation>
    <scope>NUCLEOTIDE SEQUENCE [LARGE SCALE GENOMIC DNA]</scope>
    <source>
        <strain evidence="2 3">C5-26</strain>
    </source>
</reference>
<organism evidence="2 3">
    <name type="scientific">Leekyejoonella antrihumi</name>
    <dbReference type="NCBI Taxonomy" id="1660198"/>
    <lineage>
        <taxon>Bacteria</taxon>
        <taxon>Bacillati</taxon>
        <taxon>Actinomycetota</taxon>
        <taxon>Actinomycetes</taxon>
        <taxon>Micrococcales</taxon>
        <taxon>Dermacoccaceae</taxon>
        <taxon>Leekyejoonella</taxon>
    </lineage>
</organism>
<evidence type="ECO:0000313" key="2">
    <source>
        <dbReference type="EMBL" id="TWP33189.1"/>
    </source>
</evidence>
<dbReference type="AlphaFoldDB" id="A0A563DSP2"/>
<dbReference type="InterPro" id="IPR014914">
    <property type="entry name" value="RES_dom"/>
</dbReference>
<evidence type="ECO:0000259" key="1">
    <source>
        <dbReference type="Pfam" id="PF08808"/>
    </source>
</evidence>
<dbReference type="Proteomes" id="UP000320244">
    <property type="component" value="Unassembled WGS sequence"/>
</dbReference>
<feature type="domain" description="RES" evidence="1">
    <location>
        <begin position="14"/>
        <end position="209"/>
    </location>
</feature>
<keyword evidence="3" id="KW-1185">Reference proteome</keyword>
<proteinExistence type="predicted"/>
<evidence type="ECO:0000313" key="3">
    <source>
        <dbReference type="Proteomes" id="UP000320244"/>
    </source>
</evidence>
<sequence length="244" mass="27458">MSVPDLEITGDPGTVWRVGFEPDPWAWTSWIYATDSGLFDGRWDDQLGVFRTLYTSASLVGCFLELLAKHRPDTVLQEALAEIDDPGNLAADDREAPPGAIGSDWLEGRQFGRATQVGRYCFITHSRTIAAIDAAGQFAAHGIPSRDVDAALLKNAEDRVLTRSVARWVYDLRDDERNELVDGVEFRSRLGDEIRMWAVFERSPDETKRHSNLITPEWNAPVTPQTPELVDAFSRLGLFWHELE</sequence>
<dbReference type="OrthoDB" id="4722229at2"/>
<dbReference type="RefSeq" id="WP_146320631.1">
    <property type="nucleotide sequence ID" value="NZ_VCQV01000047.1"/>
</dbReference>
<protein>
    <submittedName>
        <fullName evidence="2">RES domain-containing protein</fullName>
    </submittedName>
</protein>
<gene>
    <name evidence="2" type="ORF">FGL98_22225</name>
</gene>
<dbReference type="Pfam" id="PF08808">
    <property type="entry name" value="RES"/>
    <property type="match status" value="1"/>
</dbReference>
<name>A0A563DSP2_9MICO</name>
<comment type="caution">
    <text evidence="2">The sequence shown here is derived from an EMBL/GenBank/DDBJ whole genome shotgun (WGS) entry which is preliminary data.</text>
</comment>
<reference evidence="2 3" key="2">
    <citation type="submission" date="2019-08" db="EMBL/GenBank/DDBJ databases">
        <title>Jejuicoccus antrihumi gen. nov., sp. nov., a new member of the family Dermacoccaceae isolated from a cave.</title>
        <authorList>
            <person name="Schumann P."/>
            <person name="Kim I.S."/>
        </authorList>
    </citation>
    <scope>NUCLEOTIDE SEQUENCE [LARGE SCALE GENOMIC DNA]</scope>
    <source>
        <strain evidence="2 3">C5-26</strain>
    </source>
</reference>
<accession>A0A563DSP2</accession>